<organism evidence="2 3">
    <name type="scientific">Pedobacter gandavensis</name>
    <dbReference type="NCBI Taxonomy" id="2679963"/>
    <lineage>
        <taxon>Bacteria</taxon>
        <taxon>Pseudomonadati</taxon>
        <taxon>Bacteroidota</taxon>
        <taxon>Sphingobacteriia</taxon>
        <taxon>Sphingobacteriales</taxon>
        <taxon>Sphingobacteriaceae</taxon>
        <taxon>Pedobacter</taxon>
    </lineage>
</organism>
<reference evidence="2 3" key="1">
    <citation type="submission" date="2019-11" db="EMBL/GenBank/DDBJ databases">
        <title>Description of Pedobacter sp. LMG 31462T.</title>
        <authorList>
            <person name="Carlier A."/>
            <person name="Qi S."/>
            <person name="Vandamme P."/>
        </authorList>
    </citation>
    <scope>NUCLEOTIDE SEQUENCE [LARGE SCALE GENOMIC DNA]</scope>
    <source>
        <strain evidence="2 3">LMG 31462</strain>
    </source>
</reference>
<keyword evidence="1" id="KW-0472">Membrane</keyword>
<protein>
    <submittedName>
        <fullName evidence="2">Uncharacterized protein</fullName>
    </submittedName>
</protein>
<evidence type="ECO:0000313" key="2">
    <source>
        <dbReference type="EMBL" id="MBB2147347.1"/>
    </source>
</evidence>
<comment type="caution">
    <text evidence="2">The sequence shown here is derived from an EMBL/GenBank/DDBJ whole genome shotgun (WGS) entry which is preliminary data.</text>
</comment>
<dbReference type="Proteomes" id="UP000636110">
    <property type="component" value="Unassembled WGS sequence"/>
</dbReference>
<gene>
    <name evidence="2" type="ORF">GM920_00345</name>
</gene>
<dbReference type="RefSeq" id="WP_182952629.1">
    <property type="nucleotide sequence ID" value="NZ_WNXC01000001.1"/>
</dbReference>
<accession>A0ABR6EQ19</accession>
<evidence type="ECO:0000313" key="3">
    <source>
        <dbReference type="Proteomes" id="UP000636110"/>
    </source>
</evidence>
<sequence length="107" mass="11862">MILQHFSWQGVLVVFLVFSIVWYAAVLLLFYRKDLSVFFNSKILVSGVPLQRSTITDKKVEVSPADMETAEDREAEILGKSRLPEGMSIISADLIRFSAQVAAASPG</sequence>
<proteinExistence type="predicted"/>
<feature type="transmembrane region" description="Helical" evidence="1">
    <location>
        <begin position="6"/>
        <end position="31"/>
    </location>
</feature>
<keyword evidence="3" id="KW-1185">Reference proteome</keyword>
<name>A0ABR6EQ19_9SPHI</name>
<keyword evidence="1" id="KW-1133">Transmembrane helix</keyword>
<evidence type="ECO:0000256" key="1">
    <source>
        <dbReference type="SAM" id="Phobius"/>
    </source>
</evidence>
<dbReference type="EMBL" id="WNXC01000001">
    <property type="protein sequence ID" value="MBB2147347.1"/>
    <property type="molecule type" value="Genomic_DNA"/>
</dbReference>
<keyword evidence="1" id="KW-0812">Transmembrane</keyword>